<reference evidence="2" key="1">
    <citation type="submission" date="2021-12" db="EMBL/GenBank/DDBJ databases">
        <title>Black yeast isolated from Biological Soil Crust.</title>
        <authorList>
            <person name="Kurbessoian T."/>
        </authorList>
    </citation>
    <scope>NUCLEOTIDE SEQUENCE</scope>
    <source>
        <strain evidence="2">CCFEE 5208</strain>
    </source>
</reference>
<comment type="caution">
    <text evidence="2">The sequence shown here is derived from an EMBL/GenBank/DDBJ whole genome shotgun (WGS) entry which is preliminary data.</text>
</comment>
<proteinExistence type="predicted"/>
<dbReference type="PANTHER" id="PTHR37540">
    <property type="entry name" value="TRANSCRIPTION FACTOR (ACR-2), PUTATIVE-RELATED-RELATED"/>
    <property type="match status" value="1"/>
</dbReference>
<name>A0AAN6FSL4_9PEZI</name>
<feature type="compositionally biased region" description="Basic residues" evidence="1">
    <location>
        <begin position="88"/>
        <end position="100"/>
    </location>
</feature>
<sequence length="425" mass="47197">MIGNASVALTGTPAPTEMSPKADEAQGLQFVVTTNPGEATTAANKKRVRSQAALQSWPERRRRNFEQLEGFGSGSGAYRVASPTPPARPKKKTQAKKRQPLTKSGSGTLIDPRPLPTPAISTSSIDTTTVRSSSEEAETPCSREKTPEIPCQCGQCHPERRPAVQQSATRVIDPHSRTTATDGHPGWEGNLALVSPPSSPEPCRPFTGLADPYNCYPVPYKPWFDGILHHMLTVFAPRGWPALNITRDQGASWERYMHLHALSEPALFYVRLLFASGDLVSMGVLQPEVSLWLRTAAIKTINEALRDPKRASSDPLILAVGRIALHESLYGDRDAANSMHRPAQQRMIQMRGGMEALDFPKLVKRLMRWADTVMSKQADTERFLEDDEKVQNFTMRQSVEVLEEWVPQQGEDLRKKMRISDILND</sequence>
<evidence type="ECO:0000313" key="2">
    <source>
        <dbReference type="EMBL" id="KAK0322720.1"/>
    </source>
</evidence>
<protein>
    <submittedName>
        <fullName evidence="2">Uncharacterized protein</fullName>
    </submittedName>
</protein>
<dbReference type="AlphaFoldDB" id="A0AAN6FSL4"/>
<gene>
    <name evidence="2" type="ORF">LTR82_006176</name>
</gene>
<feature type="region of interest" description="Disordered" evidence="1">
    <location>
        <begin position="1"/>
        <end position="26"/>
    </location>
</feature>
<feature type="region of interest" description="Disordered" evidence="1">
    <location>
        <begin position="165"/>
        <end position="189"/>
    </location>
</feature>
<feature type="compositionally biased region" description="Polar residues" evidence="1">
    <location>
        <begin position="119"/>
        <end position="132"/>
    </location>
</feature>
<dbReference type="PANTHER" id="PTHR37540:SF5">
    <property type="entry name" value="TRANSCRIPTION FACTOR DOMAIN-CONTAINING PROTEIN"/>
    <property type="match status" value="1"/>
</dbReference>
<dbReference type="Proteomes" id="UP001168146">
    <property type="component" value="Unassembled WGS sequence"/>
</dbReference>
<accession>A0AAN6FSL4</accession>
<organism evidence="2 3">
    <name type="scientific">Friedmanniomyces endolithicus</name>
    <dbReference type="NCBI Taxonomy" id="329885"/>
    <lineage>
        <taxon>Eukaryota</taxon>
        <taxon>Fungi</taxon>
        <taxon>Dikarya</taxon>
        <taxon>Ascomycota</taxon>
        <taxon>Pezizomycotina</taxon>
        <taxon>Dothideomycetes</taxon>
        <taxon>Dothideomycetidae</taxon>
        <taxon>Mycosphaerellales</taxon>
        <taxon>Teratosphaeriaceae</taxon>
        <taxon>Friedmanniomyces</taxon>
    </lineage>
</organism>
<evidence type="ECO:0000256" key="1">
    <source>
        <dbReference type="SAM" id="MobiDB-lite"/>
    </source>
</evidence>
<evidence type="ECO:0000313" key="3">
    <source>
        <dbReference type="Proteomes" id="UP001168146"/>
    </source>
</evidence>
<dbReference type="EMBL" id="JASUXU010000015">
    <property type="protein sequence ID" value="KAK0322720.1"/>
    <property type="molecule type" value="Genomic_DNA"/>
</dbReference>
<feature type="region of interest" description="Disordered" evidence="1">
    <location>
        <begin position="39"/>
        <end position="148"/>
    </location>
</feature>